<proteinExistence type="predicted"/>
<accession>A0A061EGB0</accession>
<evidence type="ECO:0000313" key="2">
    <source>
        <dbReference type="Proteomes" id="UP000026915"/>
    </source>
</evidence>
<gene>
    <name evidence="1" type="ORF">TCM_018491</name>
</gene>
<dbReference type="HOGENOM" id="CLU_657891_0_0_1"/>
<dbReference type="Proteomes" id="UP000026915">
    <property type="component" value="Chromosome 4"/>
</dbReference>
<organism evidence="1 2">
    <name type="scientific">Theobroma cacao</name>
    <name type="common">Cacao</name>
    <name type="synonym">Cocoa</name>
    <dbReference type="NCBI Taxonomy" id="3641"/>
    <lineage>
        <taxon>Eukaryota</taxon>
        <taxon>Viridiplantae</taxon>
        <taxon>Streptophyta</taxon>
        <taxon>Embryophyta</taxon>
        <taxon>Tracheophyta</taxon>
        <taxon>Spermatophyta</taxon>
        <taxon>Magnoliopsida</taxon>
        <taxon>eudicotyledons</taxon>
        <taxon>Gunneridae</taxon>
        <taxon>Pentapetalae</taxon>
        <taxon>rosids</taxon>
        <taxon>malvids</taxon>
        <taxon>Malvales</taxon>
        <taxon>Malvaceae</taxon>
        <taxon>Byttnerioideae</taxon>
        <taxon>Theobroma</taxon>
    </lineage>
</organism>
<evidence type="ECO:0000313" key="1">
    <source>
        <dbReference type="EMBL" id="EOY03432.1"/>
    </source>
</evidence>
<dbReference type="OMA" id="KITHEAI"/>
<keyword evidence="2" id="KW-1185">Reference proteome</keyword>
<dbReference type="InParanoid" id="A0A061EGB0"/>
<name>A0A061EGB0_THECC</name>
<dbReference type="EMBL" id="CM001882">
    <property type="protein sequence ID" value="EOY03432.1"/>
    <property type="molecule type" value="Genomic_DNA"/>
</dbReference>
<sequence>MESTAVVFGEGHSIQRPPFFSGKHYAYWKKIMEMFIQSIDLDVWNVILDGLYVPTKEVDGKTIIKTRKEWDDKEKKVMNLLEETCQKGNIAKMTEYAMSVEKQDIPNMNVQTRRVLQRTSRKKPWWPLGAIVMTLKMKSIGTIGKNASSYIKNVLFVSGLKYNMLSISQLCDKGLRVIFESLMCHVVDIKTNETLFIGNRQGNTYVVFLDLSSNNEHYDDNVGILQEQVEGLNLNIEGSKVNEEVPQKEEQSIELIIEEGEASYPMVRIEVNESKIIGDPNQGVFCQKFAKIMQGKFEMSMMGELNYFLGLQIKQKEEVTFISQAKYTKDMFKRFSMDSSRTYHILMSTSIMLDKDEKVHLFIVPSLMASHPKCIKATANRTWTFTFAAFPFDQPPPPLVPHSDDYLFKYNFSYPSLE</sequence>
<reference evidence="1 2" key="1">
    <citation type="journal article" date="2013" name="Genome Biol.">
        <title>The genome sequence of the most widely cultivated cacao type and its use to identify candidate genes regulating pod color.</title>
        <authorList>
            <person name="Motamayor J.C."/>
            <person name="Mockaitis K."/>
            <person name="Schmutz J."/>
            <person name="Haiminen N."/>
            <person name="Iii D.L."/>
            <person name="Cornejo O."/>
            <person name="Findley S.D."/>
            <person name="Zheng P."/>
            <person name="Utro F."/>
            <person name="Royaert S."/>
            <person name="Saski C."/>
            <person name="Jenkins J."/>
            <person name="Podicheti R."/>
            <person name="Zhao M."/>
            <person name="Scheffler B.E."/>
            <person name="Stack J.C."/>
            <person name="Feltus F.A."/>
            <person name="Mustiga G.M."/>
            <person name="Amores F."/>
            <person name="Phillips W."/>
            <person name="Marelli J.P."/>
            <person name="May G.D."/>
            <person name="Shapiro H."/>
            <person name="Ma J."/>
            <person name="Bustamante C.D."/>
            <person name="Schnell R.J."/>
            <person name="Main D."/>
            <person name="Gilbert D."/>
            <person name="Parida L."/>
            <person name="Kuhn D.N."/>
        </authorList>
    </citation>
    <scope>NUCLEOTIDE SEQUENCE [LARGE SCALE GENOMIC DNA]</scope>
    <source>
        <strain evidence="2">cv. Matina 1-6</strain>
    </source>
</reference>
<protein>
    <recommendedName>
        <fullName evidence="3">Reverse transcriptase Ty1/copia-type domain-containing protein</fullName>
    </recommendedName>
</protein>
<evidence type="ECO:0008006" key="3">
    <source>
        <dbReference type="Google" id="ProtNLM"/>
    </source>
</evidence>
<dbReference type="Gramene" id="EOY03432">
    <property type="protein sequence ID" value="EOY03432"/>
    <property type="gene ID" value="TCM_018491"/>
</dbReference>
<dbReference type="AlphaFoldDB" id="A0A061EGB0"/>
<dbReference type="eggNOG" id="KOG0017">
    <property type="taxonomic scope" value="Eukaryota"/>
</dbReference>